<gene>
    <name evidence="2" type="ORF">EIK79_17175</name>
</gene>
<keyword evidence="1" id="KW-0812">Transmembrane</keyword>
<feature type="transmembrane region" description="Helical" evidence="1">
    <location>
        <begin position="72"/>
        <end position="95"/>
    </location>
</feature>
<feature type="transmembrane region" description="Helical" evidence="1">
    <location>
        <begin position="107"/>
        <end position="126"/>
    </location>
</feature>
<dbReference type="RefSeq" id="WP_124956929.1">
    <property type="nucleotide sequence ID" value="NZ_RRCH01000046.1"/>
</dbReference>
<accession>A0A3P3R383</accession>
<feature type="transmembrane region" description="Helical" evidence="1">
    <location>
        <begin position="12"/>
        <end position="35"/>
    </location>
</feature>
<feature type="transmembrane region" description="Helical" evidence="1">
    <location>
        <begin position="41"/>
        <end position="60"/>
    </location>
</feature>
<dbReference type="AlphaFoldDB" id="A0A3P3R383"/>
<evidence type="ECO:0000313" key="3">
    <source>
        <dbReference type="Proteomes" id="UP000282322"/>
    </source>
</evidence>
<protein>
    <submittedName>
        <fullName evidence="2">Uncharacterized protein</fullName>
    </submittedName>
</protein>
<dbReference type="Proteomes" id="UP000282322">
    <property type="component" value="Unassembled WGS sequence"/>
</dbReference>
<evidence type="ECO:0000313" key="2">
    <source>
        <dbReference type="EMBL" id="RRJ27814.1"/>
    </source>
</evidence>
<keyword evidence="1" id="KW-1133">Transmembrane helix</keyword>
<keyword evidence="3" id="KW-1185">Reference proteome</keyword>
<name>A0A3P3R383_9EURY</name>
<comment type="caution">
    <text evidence="2">The sequence shown here is derived from an EMBL/GenBank/DDBJ whole genome shotgun (WGS) entry which is preliminary data.</text>
</comment>
<dbReference type="EMBL" id="RRCH01000046">
    <property type="protein sequence ID" value="RRJ27814.1"/>
    <property type="molecule type" value="Genomic_DNA"/>
</dbReference>
<organism evidence="2 3">
    <name type="scientific">Halocatena pleomorpha</name>
    <dbReference type="NCBI Taxonomy" id="1785090"/>
    <lineage>
        <taxon>Archaea</taxon>
        <taxon>Methanobacteriati</taxon>
        <taxon>Methanobacteriota</taxon>
        <taxon>Stenosarchaea group</taxon>
        <taxon>Halobacteria</taxon>
        <taxon>Halobacteriales</taxon>
        <taxon>Natronomonadaceae</taxon>
        <taxon>Halocatena</taxon>
    </lineage>
</organism>
<proteinExistence type="predicted"/>
<keyword evidence="1" id="KW-0472">Membrane</keyword>
<reference evidence="2 3" key="1">
    <citation type="submission" date="2018-11" db="EMBL/GenBank/DDBJ databases">
        <title>Taxonoimc description of Halomarina strain SPP-AMP-1.</title>
        <authorList>
            <person name="Pal Y."/>
            <person name="Srinivasana K."/>
            <person name="Verma A."/>
            <person name="Kumar P."/>
        </authorList>
    </citation>
    <scope>NUCLEOTIDE SEQUENCE [LARGE SCALE GENOMIC DNA]</scope>
    <source>
        <strain evidence="2 3">SPP-AMP-1</strain>
    </source>
</reference>
<evidence type="ECO:0000256" key="1">
    <source>
        <dbReference type="SAM" id="Phobius"/>
    </source>
</evidence>
<sequence length="143" mass="16125">MGTTAHIVEYSIALWLAMNNVIEIFLQRLVGMAAWASLPDWLGPTAFNLYVPVIVANLIVLRYPSVSRRRFWVFCLTTKVVSLFLFAPILLSFAPTSISPSQHLPKALAFLGAWFVAAAFSHAFVTNDGYRRAYRRFEAQSRV</sequence>